<comment type="caution">
    <text evidence="3">The sequence shown here is derived from an EMBL/GenBank/DDBJ whole genome shotgun (WGS) entry which is preliminary data.</text>
</comment>
<dbReference type="InterPro" id="IPR024567">
    <property type="entry name" value="RNase_HII/HIII_dom"/>
</dbReference>
<dbReference type="SUPFAM" id="SSF53098">
    <property type="entry name" value="Ribonuclease H-like"/>
    <property type="match status" value="1"/>
</dbReference>
<protein>
    <recommendedName>
        <fullName evidence="2">RNase H type-2 domain-containing protein</fullName>
    </recommendedName>
</protein>
<evidence type="ECO:0000256" key="1">
    <source>
        <dbReference type="PROSITE-ProRule" id="PRU01319"/>
    </source>
</evidence>
<evidence type="ECO:0000313" key="4">
    <source>
        <dbReference type="Proteomes" id="UP001379949"/>
    </source>
</evidence>
<proteinExistence type="predicted"/>
<dbReference type="RefSeq" id="WP_341568288.1">
    <property type="nucleotide sequence ID" value="NZ_JBAKAR010000329.1"/>
</dbReference>
<comment type="caution">
    <text evidence="1">Lacks conserved residue(s) required for the propagation of feature annotation.</text>
</comment>
<keyword evidence="4" id="KW-1185">Reference proteome</keyword>
<accession>A0ABU9G9G2</accession>
<dbReference type="PROSITE" id="PS51975">
    <property type="entry name" value="RNASE_H_2"/>
    <property type="match status" value="1"/>
</dbReference>
<dbReference type="EMBL" id="JBAKAR010000329">
    <property type="protein sequence ID" value="MEL0615121.1"/>
    <property type="molecule type" value="Genomic_DNA"/>
</dbReference>
<dbReference type="InterPro" id="IPR012337">
    <property type="entry name" value="RNaseH-like_sf"/>
</dbReference>
<sequence>MSRAVNQLSVRAAHVLIAGNRVPKDLPCPAAAVVKGDARHAAISAAAIF</sequence>
<gene>
    <name evidence="3" type="ORF">V6242_18495</name>
</gene>
<evidence type="ECO:0000259" key="2">
    <source>
        <dbReference type="PROSITE" id="PS51975"/>
    </source>
</evidence>
<reference evidence="3 4" key="1">
    <citation type="submission" date="2024-02" db="EMBL/GenBank/DDBJ databases">
        <title>Bacteria isolated from the canopy kelp, Nereocystis luetkeana.</title>
        <authorList>
            <person name="Pfister C.A."/>
            <person name="Younker I.T."/>
            <person name="Light S.H."/>
        </authorList>
    </citation>
    <scope>NUCLEOTIDE SEQUENCE [LARGE SCALE GENOMIC DNA]</scope>
    <source>
        <strain evidence="3 4">TI.4.07</strain>
    </source>
</reference>
<dbReference type="Proteomes" id="UP001379949">
    <property type="component" value="Unassembled WGS sequence"/>
</dbReference>
<dbReference type="Gene3D" id="3.30.420.10">
    <property type="entry name" value="Ribonuclease H-like superfamily/Ribonuclease H"/>
    <property type="match status" value="1"/>
</dbReference>
<dbReference type="InterPro" id="IPR036397">
    <property type="entry name" value="RNaseH_sf"/>
</dbReference>
<name>A0ABU9G9G2_9GAMM</name>
<organism evidence="3 4">
    <name type="scientific">Marinomonas arenicola</name>
    <dbReference type="NCBI Taxonomy" id="569601"/>
    <lineage>
        <taxon>Bacteria</taxon>
        <taxon>Pseudomonadati</taxon>
        <taxon>Pseudomonadota</taxon>
        <taxon>Gammaproteobacteria</taxon>
        <taxon>Oceanospirillales</taxon>
        <taxon>Oceanospirillaceae</taxon>
        <taxon>Marinomonas</taxon>
    </lineage>
</organism>
<evidence type="ECO:0000313" key="3">
    <source>
        <dbReference type="EMBL" id="MEL0615121.1"/>
    </source>
</evidence>
<feature type="domain" description="RNase H type-2" evidence="2">
    <location>
        <begin position="1"/>
        <end position="49"/>
    </location>
</feature>